<protein>
    <submittedName>
        <fullName evidence="1">Uncharacterized protein</fullName>
    </submittedName>
</protein>
<dbReference type="Proteomes" id="UP000218334">
    <property type="component" value="Unassembled WGS sequence"/>
</dbReference>
<organism evidence="1 2">
    <name type="scientific">Armillaria solidipes</name>
    <dbReference type="NCBI Taxonomy" id="1076256"/>
    <lineage>
        <taxon>Eukaryota</taxon>
        <taxon>Fungi</taxon>
        <taxon>Dikarya</taxon>
        <taxon>Basidiomycota</taxon>
        <taxon>Agaricomycotina</taxon>
        <taxon>Agaricomycetes</taxon>
        <taxon>Agaricomycetidae</taxon>
        <taxon>Agaricales</taxon>
        <taxon>Marasmiineae</taxon>
        <taxon>Physalacriaceae</taxon>
        <taxon>Armillaria</taxon>
    </lineage>
</organism>
<accession>A0A2H3B915</accession>
<keyword evidence="2" id="KW-1185">Reference proteome</keyword>
<evidence type="ECO:0000313" key="2">
    <source>
        <dbReference type="Proteomes" id="UP000218334"/>
    </source>
</evidence>
<gene>
    <name evidence="1" type="ORF">ARMSODRAFT_775812</name>
</gene>
<reference evidence="2" key="1">
    <citation type="journal article" date="2017" name="Nat. Ecol. Evol.">
        <title>Genome expansion and lineage-specific genetic innovations in the forest pathogenic fungi Armillaria.</title>
        <authorList>
            <person name="Sipos G."/>
            <person name="Prasanna A.N."/>
            <person name="Walter M.C."/>
            <person name="O'Connor E."/>
            <person name="Balint B."/>
            <person name="Krizsan K."/>
            <person name="Kiss B."/>
            <person name="Hess J."/>
            <person name="Varga T."/>
            <person name="Slot J."/>
            <person name="Riley R."/>
            <person name="Boka B."/>
            <person name="Rigling D."/>
            <person name="Barry K."/>
            <person name="Lee J."/>
            <person name="Mihaltcheva S."/>
            <person name="LaButti K."/>
            <person name="Lipzen A."/>
            <person name="Waldron R."/>
            <person name="Moloney N.M."/>
            <person name="Sperisen C."/>
            <person name="Kredics L."/>
            <person name="Vagvoelgyi C."/>
            <person name="Patrignani A."/>
            <person name="Fitzpatrick D."/>
            <person name="Nagy I."/>
            <person name="Doyle S."/>
            <person name="Anderson J.B."/>
            <person name="Grigoriev I.V."/>
            <person name="Gueldener U."/>
            <person name="Muensterkoetter M."/>
            <person name="Nagy L.G."/>
        </authorList>
    </citation>
    <scope>NUCLEOTIDE SEQUENCE [LARGE SCALE GENOMIC DNA]</scope>
    <source>
        <strain evidence="2">28-4</strain>
    </source>
</reference>
<evidence type="ECO:0000313" key="1">
    <source>
        <dbReference type="EMBL" id="PBK59536.1"/>
    </source>
</evidence>
<proteinExistence type="predicted"/>
<dbReference type="AlphaFoldDB" id="A0A2H3B915"/>
<sequence length="98" mass="10976">MATETMAQDFCNPYERASHPSRVLLILKVPPSVSLRLHIYDIRRCLPVCFFLDLMVFGAQGRLDSIKFEIVEGCLAHTYRGCVLQESTLSVGTPEGES</sequence>
<name>A0A2H3B915_9AGAR</name>
<dbReference type="EMBL" id="KZ293502">
    <property type="protein sequence ID" value="PBK59536.1"/>
    <property type="molecule type" value="Genomic_DNA"/>
</dbReference>